<evidence type="ECO:0000313" key="6">
    <source>
        <dbReference type="EMBL" id="MFD1547563.1"/>
    </source>
</evidence>
<evidence type="ECO:0000256" key="2">
    <source>
        <dbReference type="ARBA" id="ARBA00023125"/>
    </source>
</evidence>
<sequence>MSTNTGSDRRTGSETRAEILRVALRLFTEKGYEGTSTRDISSALGMTKSSLYYHFKNKEEIVASLVEARRHELDDFIEWLAAQPPAPDRLEKAALRWVGGTTPENLQVMRFAQANQPVMRRLAEGGGDIRSDFDRVIDLLVGEGASMEDRLFTRMVFDTAGAALLSARGTEAGPDDVIAAARRASTALARATQK</sequence>
<evidence type="ECO:0000256" key="4">
    <source>
        <dbReference type="PROSITE-ProRule" id="PRU00335"/>
    </source>
</evidence>
<proteinExistence type="predicted"/>
<dbReference type="PROSITE" id="PS50977">
    <property type="entry name" value="HTH_TETR_2"/>
    <property type="match status" value="1"/>
</dbReference>
<keyword evidence="1" id="KW-0805">Transcription regulation</keyword>
<evidence type="ECO:0000256" key="3">
    <source>
        <dbReference type="ARBA" id="ARBA00023163"/>
    </source>
</evidence>
<gene>
    <name evidence="6" type="ORF">ACFSJ0_61775</name>
</gene>
<organism evidence="6 7">
    <name type="scientific">Nonomuraea guangzhouensis</name>
    <dbReference type="NCBI Taxonomy" id="1291555"/>
    <lineage>
        <taxon>Bacteria</taxon>
        <taxon>Bacillati</taxon>
        <taxon>Actinomycetota</taxon>
        <taxon>Actinomycetes</taxon>
        <taxon>Streptosporangiales</taxon>
        <taxon>Streptosporangiaceae</taxon>
        <taxon>Nonomuraea</taxon>
    </lineage>
</organism>
<evidence type="ECO:0000313" key="7">
    <source>
        <dbReference type="Proteomes" id="UP001597097"/>
    </source>
</evidence>
<dbReference type="InterPro" id="IPR050109">
    <property type="entry name" value="HTH-type_TetR-like_transc_reg"/>
</dbReference>
<dbReference type="Proteomes" id="UP001597097">
    <property type="component" value="Unassembled WGS sequence"/>
</dbReference>
<comment type="caution">
    <text evidence="6">The sequence shown here is derived from an EMBL/GenBank/DDBJ whole genome shotgun (WGS) entry which is preliminary data.</text>
</comment>
<keyword evidence="2 4" id="KW-0238">DNA-binding</keyword>
<dbReference type="PANTHER" id="PTHR30055">
    <property type="entry name" value="HTH-TYPE TRANSCRIPTIONAL REGULATOR RUTR"/>
    <property type="match status" value="1"/>
</dbReference>
<keyword evidence="3" id="KW-0804">Transcription</keyword>
<feature type="DNA-binding region" description="H-T-H motif" evidence="4">
    <location>
        <begin position="36"/>
        <end position="55"/>
    </location>
</feature>
<dbReference type="EMBL" id="JBHUCM010000078">
    <property type="protein sequence ID" value="MFD1547563.1"/>
    <property type="molecule type" value="Genomic_DNA"/>
</dbReference>
<dbReference type="RefSeq" id="WP_219537062.1">
    <property type="nucleotide sequence ID" value="NZ_JAHKRM010000034.1"/>
</dbReference>
<protein>
    <submittedName>
        <fullName evidence="6">TetR/AcrR family transcriptional regulator</fullName>
    </submittedName>
</protein>
<feature type="domain" description="HTH tetR-type" evidence="5">
    <location>
        <begin position="13"/>
        <end position="73"/>
    </location>
</feature>
<name>A0ABW4GYI4_9ACTN</name>
<dbReference type="PANTHER" id="PTHR30055:SF234">
    <property type="entry name" value="HTH-TYPE TRANSCRIPTIONAL REGULATOR BETI"/>
    <property type="match status" value="1"/>
</dbReference>
<keyword evidence="7" id="KW-1185">Reference proteome</keyword>
<evidence type="ECO:0000256" key="1">
    <source>
        <dbReference type="ARBA" id="ARBA00023015"/>
    </source>
</evidence>
<dbReference type="Pfam" id="PF00440">
    <property type="entry name" value="TetR_N"/>
    <property type="match status" value="1"/>
</dbReference>
<reference evidence="7" key="1">
    <citation type="journal article" date="2019" name="Int. J. Syst. Evol. Microbiol.">
        <title>The Global Catalogue of Microorganisms (GCM) 10K type strain sequencing project: providing services to taxonomists for standard genome sequencing and annotation.</title>
        <authorList>
            <consortium name="The Broad Institute Genomics Platform"/>
            <consortium name="The Broad Institute Genome Sequencing Center for Infectious Disease"/>
            <person name="Wu L."/>
            <person name="Ma J."/>
        </authorList>
    </citation>
    <scope>NUCLEOTIDE SEQUENCE [LARGE SCALE GENOMIC DNA]</scope>
    <source>
        <strain evidence="7">CGMCC 1.15399</strain>
    </source>
</reference>
<accession>A0ABW4GYI4</accession>
<evidence type="ECO:0000259" key="5">
    <source>
        <dbReference type="PROSITE" id="PS50977"/>
    </source>
</evidence>
<dbReference type="InterPro" id="IPR001647">
    <property type="entry name" value="HTH_TetR"/>
</dbReference>